<sequence length="30" mass="3420">MSLKQLVGQKILTSSFWIASQRVFCLHVAK</sequence>
<evidence type="ECO:0000313" key="2">
    <source>
        <dbReference type="EMBL" id="CBY39122.1"/>
    </source>
</evidence>
<organism evidence="1">
    <name type="scientific">Oikopleura dioica</name>
    <name type="common">Tunicate</name>
    <dbReference type="NCBI Taxonomy" id="34765"/>
    <lineage>
        <taxon>Eukaryota</taxon>
        <taxon>Metazoa</taxon>
        <taxon>Chordata</taxon>
        <taxon>Tunicata</taxon>
        <taxon>Appendicularia</taxon>
        <taxon>Copelata</taxon>
        <taxon>Oikopleuridae</taxon>
        <taxon>Oikopleura</taxon>
    </lineage>
</organism>
<keyword evidence="3" id="KW-1185">Reference proteome</keyword>
<proteinExistence type="predicted"/>
<dbReference type="EMBL" id="FN653017">
    <property type="protein sequence ID" value="CBY21462.1"/>
    <property type="molecule type" value="Genomic_DNA"/>
</dbReference>
<dbReference type="Proteomes" id="UP000001307">
    <property type="component" value="Unassembled WGS sequence"/>
</dbReference>
<protein>
    <submittedName>
        <fullName evidence="1">Uncharacterized protein</fullName>
    </submittedName>
</protein>
<evidence type="ECO:0000313" key="1">
    <source>
        <dbReference type="EMBL" id="CBY21462.1"/>
    </source>
</evidence>
<dbReference type="Proteomes" id="UP000011014">
    <property type="component" value="Unassembled WGS sequence"/>
</dbReference>
<evidence type="ECO:0000313" key="3">
    <source>
        <dbReference type="Proteomes" id="UP000001307"/>
    </source>
</evidence>
<reference evidence="1" key="1">
    <citation type="journal article" date="2010" name="Science">
        <title>Plasticity of animal genome architecture unmasked by rapid evolution of a pelagic tunicate.</title>
        <authorList>
            <person name="Denoeud F."/>
            <person name="Henriet S."/>
            <person name="Mungpakdee S."/>
            <person name="Aury J.M."/>
            <person name="Da Silva C."/>
            <person name="Brinkmann H."/>
            <person name="Mikhaleva J."/>
            <person name="Olsen L.C."/>
            <person name="Jubin C."/>
            <person name="Canestro C."/>
            <person name="Bouquet J.M."/>
            <person name="Danks G."/>
            <person name="Poulain J."/>
            <person name="Campsteijn C."/>
            <person name="Adamski M."/>
            <person name="Cross I."/>
            <person name="Yadetie F."/>
            <person name="Muffato M."/>
            <person name="Louis A."/>
            <person name="Butcher S."/>
            <person name="Tsagkogeorga G."/>
            <person name="Konrad A."/>
            <person name="Singh S."/>
            <person name="Jensen M.F."/>
            <person name="Cong E.H."/>
            <person name="Eikeseth-Otteraa H."/>
            <person name="Noel B."/>
            <person name="Anthouard V."/>
            <person name="Porcel B.M."/>
            <person name="Kachouri-Lafond R."/>
            <person name="Nishino A."/>
            <person name="Ugolini M."/>
            <person name="Chourrout P."/>
            <person name="Nishida H."/>
            <person name="Aasland R."/>
            <person name="Huzurbazar S."/>
            <person name="Westhof E."/>
            <person name="Delsuc F."/>
            <person name="Lehrach H."/>
            <person name="Reinhardt R."/>
            <person name="Weissenbach J."/>
            <person name="Roy S.W."/>
            <person name="Artiguenave F."/>
            <person name="Postlethwait J.H."/>
            <person name="Manak J.R."/>
            <person name="Thompson E.M."/>
            <person name="Jaillon O."/>
            <person name="Du Pasquier L."/>
            <person name="Boudinot P."/>
            <person name="Liberles D.A."/>
            <person name="Volff J.N."/>
            <person name="Philippe H."/>
            <person name="Lenhard B."/>
            <person name="Roest Crollius H."/>
            <person name="Wincker P."/>
            <person name="Chourrout D."/>
        </authorList>
    </citation>
    <scope>NUCLEOTIDE SEQUENCE [LARGE SCALE GENOMIC DNA]</scope>
</reference>
<dbReference type="InParanoid" id="E4WWF8"/>
<dbReference type="EMBL" id="FN655431">
    <property type="protein sequence ID" value="CBY39122.1"/>
    <property type="molecule type" value="Genomic_DNA"/>
</dbReference>
<dbReference type="AlphaFoldDB" id="E4WWF8"/>
<accession>E4WWF8</accession>
<name>E4WWF8_OIKDI</name>
<gene>
    <name evidence="1" type="ORF">GSOID_T00009230001</name>
    <name evidence="2" type="ORF">GSOID_T00019667001</name>
</gene>